<dbReference type="GO" id="GO:0005737">
    <property type="term" value="C:cytoplasm"/>
    <property type="evidence" value="ECO:0007669"/>
    <property type="project" value="UniProtKB-SubCell"/>
</dbReference>
<evidence type="ECO:0000256" key="11">
    <source>
        <dbReference type="ARBA" id="ARBA00022840"/>
    </source>
</evidence>
<evidence type="ECO:0000313" key="17">
    <source>
        <dbReference type="EMBL" id="CAA9274155.1"/>
    </source>
</evidence>
<comment type="subcellular location">
    <subcellularLocation>
        <location evidence="3 16">Cytoplasm</location>
    </subcellularLocation>
</comment>
<feature type="binding site" evidence="16">
    <location>
        <begin position="6"/>
        <end position="13"/>
    </location>
    <ligand>
        <name>ATP</name>
        <dbReference type="ChEBI" id="CHEBI:30616"/>
    </ligand>
</feature>
<dbReference type="Gene3D" id="3.30.420.40">
    <property type="match status" value="2"/>
</dbReference>
<evidence type="ECO:0000256" key="10">
    <source>
        <dbReference type="ARBA" id="ARBA00022777"/>
    </source>
</evidence>
<feature type="binding site" evidence="16">
    <location>
        <begin position="107"/>
        <end position="110"/>
    </location>
    <ligand>
        <name>substrate</name>
    </ligand>
</feature>
<evidence type="ECO:0000256" key="9">
    <source>
        <dbReference type="ARBA" id="ARBA00022741"/>
    </source>
</evidence>
<reference evidence="17" key="1">
    <citation type="submission" date="2020-02" db="EMBL/GenBank/DDBJ databases">
        <authorList>
            <person name="Meier V. D."/>
        </authorList>
    </citation>
    <scope>NUCLEOTIDE SEQUENCE</scope>
    <source>
        <strain evidence="17">AVDCRST_MAG63</strain>
    </source>
</reference>
<dbReference type="EMBL" id="CADCTO010000411">
    <property type="protein sequence ID" value="CAA9274155.1"/>
    <property type="molecule type" value="Genomic_DNA"/>
</dbReference>
<dbReference type="NCBIfam" id="TIGR00671">
    <property type="entry name" value="baf"/>
    <property type="match status" value="1"/>
</dbReference>
<comment type="catalytic activity">
    <reaction evidence="1 16">
        <text>(R)-pantothenate + ATP = (R)-4'-phosphopantothenate + ADP + H(+)</text>
        <dbReference type="Rhea" id="RHEA:16373"/>
        <dbReference type="ChEBI" id="CHEBI:10986"/>
        <dbReference type="ChEBI" id="CHEBI:15378"/>
        <dbReference type="ChEBI" id="CHEBI:29032"/>
        <dbReference type="ChEBI" id="CHEBI:30616"/>
        <dbReference type="ChEBI" id="CHEBI:456216"/>
        <dbReference type="EC" id="2.7.1.33"/>
    </reaction>
</comment>
<dbReference type="GO" id="GO:0015937">
    <property type="term" value="P:coenzyme A biosynthetic process"/>
    <property type="evidence" value="ECO:0007669"/>
    <property type="project" value="UniProtKB-UniRule"/>
</dbReference>
<keyword evidence="12 16" id="KW-0630">Potassium</keyword>
<comment type="subunit">
    <text evidence="5 16">Homodimer.</text>
</comment>
<keyword evidence="10 16" id="KW-0418">Kinase</keyword>
<feature type="binding site" evidence="16">
    <location>
        <position position="136"/>
    </location>
    <ligand>
        <name>ATP</name>
        <dbReference type="ChEBI" id="CHEBI:30616"/>
    </ligand>
</feature>
<evidence type="ECO:0000256" key="14">
    <source>
        <dbReference type="ARBA" id="ARBA00038036"/>
    </source>
</evidence>
<dbReference type="CDD" id="cd24015">
    <property type="entry name" value="ASKHA_NBD_PanK-III"/>
    <property type="match status" value="1"/>
</dbReference>
<dbReference type="NCBIfam" id="NF009855">
    <property type="entry name" value="PRK13321.1"/>
    <property type="match status" value="1"/>
</dbReference>
<comment type="function">
    <text evidence="16">Catalyzes the phosphorylation of pantothenate (Pan), the first step in CoA biosynthesis.</text>
</comment>
<organism evidence="17">
    <name type="scientific">uncultured Armatimonadetes bacterium</name>
    <dbReference type="NCBI Taxonomy" id="157466"/>
    <lineage>
        <taxon>Bacteria</taxon>
        <taxon>Bacillati</taxon>
        <taxon>Armatimonadota</taxon>
        <taxon>environmental samples</taxon>
    </lineage>
</organism>
<keyword evidence="13 16" id="KW-0173">Coenzyme A biosynthesis</keyword>
<evidence type="ECO:0000256" key="16">
    <source>
        <dbReference type="HAMAP-Rule" id="MF_01274"/>
    </source>
</evidence>
<evidence type="ECO:0000256" key="5">
    <source>
        <dbReference type="ARBA" id="ARBA00011738"/>
    </source>
</evidence>
<keyword evidence="7 16" id="KW-0963">Cytoplasm</keyword>
<dbReference type="PANTHER" id="PTHR34265:SF1">
    <property type="entry name" value="TYPE III PANTOTHENATE KINASE"/>
    <property type="match status" value="1"/>
</dbReference>
<evidence type="ECO:0000256" key="4">
    <source>
        <dbReference type="ARBA" id="ARBA00005225"/>
    </source>
</evidence>
<sequence>MLLAIDIGNTNTTLGIFDGADLVADFRLHSERTRTADEYAALLSSLLTSKSLAPGSIDAVAMAYVVPPVGQALRDLARRHLQVEPLIVTDRTDTGMPIRYTPPSAVGADRIVNAVAARALWGGPENVPCIVVDYGTATTLDAVSRDGAYLGGALMPGIGISMDALFAQAALLSRVELTPPPQAIGQNTGDALRSGILLGFAAQTDGMVARFVAELGADTRVIATGGIAPLIAPFATTLHTVDPNLTLTGLRLLHERAAQRRD</sequence>
<comment type="similarity">
    <text evidence="14 16">Belongs to the type III pantothenate kinase family.</text>
</comment>
<keyword evidence="11 16" id="KW-0067">ATP-binding</keyword>
<evidence type="ECO:0000256" key="2">
    <source>
        <dbReference type="ARBA" id="ARBA00001958"/>
    </source>
</evidence>
<keyword evidence="16" id="KW-0479">Metal-binding</keyword>
<name>A0A6J4JE31_9BACT</name>
<keyword evidence="9 16" id="KW-0547">Nucleotide-binding</keyword>
<gene>
    <name evidence="16" type="primary">coaX</name>
    <name evidence="17" type="ORF">AVDCRST_MAG63-3179</name>
</gene>
<dbReference type="GO" id="GO:0004594">
    <property type="term" value="F:pantothenate kinase activity"/>
    <property type="evidence" value="ECO:0007669"/>
    <property type="project" value="UniProtKB-UniRule"/>
</dbReference>
<dbReference type="Pfam" id="PF03309">
    <property type="entry name" value="Pan_kinase"/>
    <property type="match status" value="1"/>
</dbReference>
<feature type="binding site" evidence="16">
    <location>
        <position position="100"/>
    </location>
    <ligand>
        <name>substrate</name>
    </ligand>
</feature>
<dbReference type="GO" id="GO:0046872">
    <property type="term" value="F:metal ion binding"/>
    <property type="evidence" value="ECO:0007669"/>
    <property type="project" value="UniProtKB-KW"/>
</dbReference>
<dbReference type="GO" id="GO:0005524">
    <property type="term" value="F:ATP binding"/>
    <property type="evidence" value="ECO:0007669"/>
    <property type="project" value="UniProtKB-UniRule"/>
</dbReference>
<keyword evidence="8 16" id="KW-0808">Transferase</keyword>
<feature type="active site" description="Proton acceptor" evidence="16">
    <location>
        <position position="109"/>
    </location>
</feature>
<evidence type="ECO:0000256" key="1">
    <source>
        <dbReference type="ARBA" id="ARBA00001206"/>
    </source>
</evidence>
<dbReference type="EC" id="2.7.1.33" evidence="6 16"/>
<dbReference type="UniPathway" id="UPA00241">
    <property type="reaction ID" value="UER00352"/>
</dbReference>
<dbReference type="InterPro" id="IPR004619">
    <property type="entry name" value="Type_III_PanK"/>
</dbReference>
<comment type="cofactor">
    <cofactor evidence="2">
        <name>K(+)</name>
        <dbReference type="ChEBI" id="CHEBI:29103"/>
    </cofactor>
</comment>
<accession>A0A6J4JE31</accession>
<evidence type="ECO:0000256" key="13">
    <source>
        <dbReference type="ARBA" id="ARBA00022993"/>
    </source>
</evidence>
<comment type="pathway">
    <text evidence="4 16">Cofactor biosynthesis; coenzyme A biosynthesis; CoA from (R)-pantothenate: step 1/5.</text>
</comment>
<feature type="binding site" evidence="16">
    <location>
        <position position="133"/>
    </location>
    <ligand>
        <name>K(+)</name>
        <dbReference type="ChEBI" id="CHEBI:29103"/>
    </ligand>
</feature>
<dbReference type="HAMAP" id="MF_01274">
    <property type="entry name" value="Pantothen_kinase_3"/>
    <property type="match status" value="1"/>
</dbReference>
<proteinExistence type="inferred from homology"/>
<evidence type="ECO:0000256" key="7">
    <source>
        <dbReference type="ARBA" id="ARBA00022490"/>
    </source>
</evidence>
<evidence type="ECO:0000256" key="12">
    <source>
        <dbReference type="ARBA" id="ARBA00022958"/>
    </source>
</evidence>
<dbReference type="SUPFAM" id="SSF53067">
    <property type="entry name" value="Actin-like ATPase domain"/>
    <property type="match status" value="2"/>
</dbReference>
<evidence type="ECO:0000256" key="8">
    <source>
        <dbReference type="ARBA" id="ARBA00022679"/>
    </source>
</evidence>
<protein>
    <recommendedName>
        <fullName evidence="15 16">Type III pantothenate kinase</fullName>
        <ecNumber evidence="6 16">2.7.1.33</ecNumber>
    </recommendedName>
    <alternativeName>
        <fullName evidence="16">PanK-III</fullName>
    </alternativeName>
    <alternativeName>
        <fullName evidence="16">Pantothenic acid kinase</fullName>
    </alternativeName>
</protein>
<evidence type="ECO:0000256" key="15">
    <source>
        <dbReference type="ARBA" id="ARBA00040883"/>
    </source>
</evidence>
<feature type="binding site" evidence="16">
    <location>
        <position position="188"/>
    </location>
    <ligand>
        <name>substrate</name>
    </ligand>
</feature>
<dbReference type="AlphaFoldDB" id="A0A6J4JE31"/>
<dbReference type="PANTHER" id="PTHR34265">
    <property type="entry name" value="TYPE III PANTOTHENATE KINASE"/>
    <property type="match status" value="1"/>
</dbReference>
<comment type="cofactor">
    <cofactor evidence="16">
        <name>NH4(+)</name>
        <dbReference type="ChEBI" id="CHEBI:28938"/>
    </cofactor>
    <cofactor evidence="16">
        <name>K(+)</name>
        <dbReference type="ChEBI" id="CHEBI:29103"/>
    </cofactor>
    <text evidence="16">A monovalent cation. Ammonium or potassium.</text>
</comment>
<evidence type="ECO:0000256" key="6">
    <source>
        <dbReference type="ARBA" id="ARBA00012102"/>
    </source>
</evidence>
<evidence type="ECO:0000256" key="3">
    <source>
        <dbReference type="ARBA" id="ARBA00004496"/>
    </source>
</evidence>
<dbReference type="InterPro" id="IPR043129">
    <property type="entry name" value="ATPase_NBD"/>
</dbReference>